<comment type="caution">
    <text evidence="1">The sequence shown here is derived from an EMBL/GenBank/DDBJ whole genome shotgun (WGS) entry which is preliminary data.</text>
</comment>
<sequence>MSDGLQSGSGRRASASATPPSVIAGLISKNVKDGGAFWGLLIGGLAYLVLNGRGPYSVTAAVAATDTAAK</sequence>
<proteinExistence type="predicted"/>
<evidence type="ECO:0000313" key="2">
    <source>
        <dbReference type="Proteomes" id="UP000248134"/>
    </source>
</evidence>
<gene>
    <name evidence="1" type="ORF">DNX69_08065</name>
</gene>
<reference evidence="1 2" key="1">
    <citation type="submission" date="2018-06" db="EMBL/GenBank/DDBJ databases">
        <title>Draft Whole-Genome Sequence of the purple photosynthetic bacterium Rhodospeudomonas palustris XCP.</title>
        <authorList>
            <person name="Rayyan A."/>
            <person name="Meyer T.E."/>
            <person name="Kyndt J.A."/>
        </authorList>
    </citation>
    <scope>NUCLEOTIDE SEQUENCE [LARGE SCALE GENOMIC DNA]</scope>
    <source>
        <strain evidence="1 2">XCP</strain>
    </source>
</reference>
<dbReference type="EMBL" id="QKQS01000013">
    <property type="protein sequence ID" value="PZA11977.1"/>
    <property type="molecule type" value="Genomic_DNA"/>
</dbReference>
<protein>
    <submittedName>
        <fullName evidence="1">Uncharacterized protein</fullName>
    </submittedName>
</protein>
<accession>A0A323UIA7</accession>
<name>A0A323UIA7_RHOPL</name>
<dbReference type="AlphaFoldDB" id="A0A323UIA7"/>
<organism evidence="1 2">
    <name type="scientific">Rhodopseudomonas palustris</name>
    <dbReference type="NCBI Taxonomy" id="1076"/>
    <lineage>
        <taxon>Bacteria</taxon>
        <taxon>Pseudomonadati</taxon>
        <taxon>Pseudomonadota</taxon>
        <taxon>Alphaproteobacteria</taxon>
        <taxon>Hyphomicrobiales</taxon>
        <taxon>Nitrobacteraceae</taxon>
        <taxon>Rhodopseudomonas</taxon>
    </lineage>
</organism>
<dbReference type="Proteomes" id="UP000248134">
    <property type="component" value="Unassembled WGS sequence"/>
</dbReference>
<evidence type="ECO:0000313" key="1">
    <source>
        <dbReference type="EMBL" id="PZA11977.1"/>
    </source>
</evidence>